<evidence type="ECO:0000313" key="1">
    <source>
        <dbReference type="EMBL" id="MET7016091.1"/>
    </source>
</evidence>
<dbReference type="SFLD" id="SFLDG01132">
    <property type="entry name" value="C1.5.3:_5'-Nucleotidase_Like"/>
    <property type="match status" value="1"/>
</dbReference>
<dbReference type="EMBL" id="JBEWZI010000028">
    <property type="protein sequence ID" value="MET7016091.1"/>
    <property type="molecule type" value="Genomic_DNA"/>
</dbReference>
<reference evidence="1 2" key="1">
    <citation type="submission" date="2024-07" db="EMBL/GenBank/DDBJ databases">
        <title>Uliginosibacterium flavum JJ3220;KACC:17644.</title>
        <authorList>
            <person name="Kim M.K."/>
        </authorList>
    </citation>
    <scope>NUCLEOTIDE SEQUENCE [LARGE SCALE GENOMIC DNA]</scope>
    <source>
        <strain evidence="1 2">KACC:17644</strain>
    </source>
</reference>
<accession>A0ABV2TQ91</accession>
<dbReference type="NCBIfam" id="TIGR01993">
    <property type="entry name" value="Pyr-5-nucltdase"/>
    <property type="match status" value="1"/>
</dbReference>
<dbReference type="Gene3D" id="3.40.50.1000">
    <property type="entry name" value="HAD superfamily/HAD-like"/>
    <property type="match status" value="1"/>
</dbReference>
<dbReference type="NCBIfam" id="TIGR01509">
    <property type="entry name" value="HAD-SF-IA-v3"/>
    <property type="match status" value="1"/>
</dbReference>
<dbReference type="SUPFAM" id="SSF56784">
    <property type="entry name" value="HAD-like"/>
    <property type="match status" value="1"/>
</dbReference>
<proteinExistence type="predicted"/>
<dbReference type="InterPro" id="IPR010237">
    <property type="entry name" value="Pyr-5-nucltdase"/>
</dbReference>
<dbReference type="Proteomes" id="UP001549691">
    <property type="component" value="Unassembled WGS sequence"/>
</dbReference>
<organism evidence="1 2">
    <name type="scientific">Uliginosibacterium flavum</name>
    <dbReference type="NCBI Taxonomy" id="1396831"/>
    <lineage>
        <taxon>Bacteria</taxon>
        <taxon>Pseudomonadati</taxon>
        <taxon>Pseudomonadota</taxon>
        <taxon>Betaproteobacteria</taxon>
        <taxon>Rhodocyclales</taxon>
        <taxon>Zoogloeaceae</taxon>
        <taxon>Uliginosibacterium</taxon>
    </lineage>
</organism>
<dbReference type="InterPro" id="IPR036412">
    <property type="entry name" value="HAD-like_sf"/>
</dbReference>
<dbReference type="SFLD" id="SFLDG01129">
    <property type="entry name" value="C1.5:_HAD__Beta-PGM__Phosphata"/>
    <property type="match status" value="1"/>
</dbReference>
<name>A0ABV2TQ91_9RHOO</name>
<protein>
    <submittedName>
        <fullName evidence="1">Pyrimidine 5'-nucleotidase</fullName>
    </submittedName>
</protein>
<dbReference type="PANTHER" id="PTHR12725:SF117">
    <property type="entry name" value="HALOACID DEHALOGENASE-LIKE HYDROLASE"/>
    <property type="match status" value="1"/>
</dbReference>
<evidence type="ECO:0000313" key="2">
    <source>
        <dbReference type="Proteomes" id="UP001549691"/>
    </source>
</evidence>
<gene>
    <name evidence="1" type="ORF">ABXR19_18040</name>
</gene>
<comment type="caution">
    <text evidence="1">The sequence shown here is derived from an EMBL/GenBank/DDBJ whole genome shotgun (WGS) entry which is preliminary data.</text>
</comment>
<dbReference type="SFLD" id="SFLDS00003">
    <property type="entry name" value="Haloacid_Dehalogenase"/>
    <property type="match status" value="1"/>
</dbReference>
<dbReference type="PRINTS" id="PR00413">
    <property type="entry name" value="HADHALOGNASE"/>
</dbReference>
<dbReference type="Pfam" id="PF00702">
    <property type="entry name" value="Hydrolase"/>
    <property type="match status" value="1"/>
</dbReference>
<dbReference type="PANTHER" id="PTHR12725">
    <property type="entry name" value="HALOACID DEHALOGENASE-LIKE HYDROLASE"/>
    <property type="match status" value="1"/>
</dbReference>
<dbReference type="InterPro" id="IPR006439">
    <property type="entry name" value="HAD-SF_hydro_IA"/>
</dbReference>
<sequence>MSTHPVWLFDLDNTLHNAGVHIFPHINRAMTAYLAEHLQLSLEAASTLRWQYWTRYGATLRGMVSNHGTCPRHFLHHTHQFENLASMLVFDRALLAHLRQLPGRKVIFSNAPRQYVDAILRLTGLDKIMDESFAVEDLGFHPKPQIRAYRAVLKKLKVPAHRCIMVEDTAINLRPAKQLGMRTIWIYRAVKKPLWVDQRLNSARQIRA</sequence>
<keyword evidence="2" id="KW-1185">Reference proteome</keyword>
<dbReference type="Gene3D" id="1.10.150.450">
    <property type="match status" value="1"/>
</dbReference>
<dbReference type="InterPro" id="IPR023214">
    <property type="entry name" value="HAD_sf"/>
</dbReference>
<dbReference type="RefSeq" id="WP_354602549.1">
    <property type="nucleotide sequence ID" value="NZ_JBEWZI010000028.1"/>
</dbReference>